<sequence>MDEKKKLKKTRAVIRTANLSKSDPNVSSQTTLNVQNDSLNNSINGSSVSSNRNVNSVRLPKLQIDKYFGDPCVWLEFWNKFQNSIDKNETLTKVDKFSYLKSLLEGVACNVVNGFALSDDNYDNALILLKGRFGREERVAYSHMSKLLDLYPVKDSNKVIGLRKLYDICKIQIRSLESLNVTSEMYGHLLQPILKLLSEDLVLDFNRKKRGNDSNNVTFNLPHREVIRKDRPSSLLRIVYDASSHDANSPSLNSCLHIGPNLYPEIFDILLRFRLSAVAFNADMKQAFLQIMLNEEDRDVTKFLFSNEPSDESQPLSVNRFTRVLFGISSIERNYKTSFEEIFGKIKQQYFESSKTRYPLLLLDRFENNIFLGSRATSKIKPFIKNRIQEIQKLTSPSNWHHCPGIQNPADIVSRGVKISRLLNDTSWLKGSEWLRLPPEFWPESKNEDSPIIHLI</sequence>
<dbReference type="Proteomes" id="UP000886998">
    <property type="component" value="Unassembled WGS sequence"/>
</dbReference>
<dbReference type="Pfam" id="PF03564">
    <property type="entry name" value="DUF1759"/>
    <property type="match status" value="1"/>
</dbReference>
<dbReference type="InterPro" id="IPR005312">
    <property type="entry name" value="DUF1759"/>
</dbReference>
<dbReference type="SUPFAM" id="SSF56672">
    <property type="entry name" value="DNA/RNA polymerases"/>
    <property type="match status" value="1"/>
</dbReference>
<keyword evidence="1" id="KW-0695">RNA-directed DNA polymerase</keyword>
<dbReference type="InterPro" id="IPR043502">
    <property type="entry name" value="DNA/RNA_pol_sf"/>
</dbReference>
<keyword evidence="2" id="KW-1185">Reference proteome</keyword>
<dbReference type="GO" id="GO:0003964">
    <property type="term" value="F:RNA-directed DNA polymerase activity"/>
    <property type="evidence" value="ECO:0007669"/>
    <property type="project" value="UniProtKB-KW"/>
</dbReference>
<organism evidence="1 2">
    <name type="scientific">Trichonephila inaurata madagascariensis</name>
    <dbReference type="NCBI Taxonomy" id="2747483"/>
    <lineage>
        <taxon>Eukaryota</taxon>
        <taxon>Metazoa</taxon>
        <taxon>Ecdysozoa</taxon>
        <taxon>Arthropoda</taxon>
        <taxon>Chelicerata</taxon>
        <taxon>Arachnida</taxon>
        <taxon>Araneae</taxon>
        <taxon>Araneomorphae</taxon>
        <taxon>Entelegynae</taxon>
        <taxon>Araneoidea</taxon>
        <taxon>Nephilidae</taxon>
        <taxon>Trichonephila</taxon>
        <taxon>Trichonephila inaurata</taxon>
    </lineage>
</organism>
<comment type="caution">
    <text evidence="1">The sequence shown here is derived from an EMBL/GenBank/DDBJ whole genome shotgun (WGS) entry which is preliminary data.</text>
</comment>
<dbReference type="AlphaFoldDB" id="A0A8X6X317"/>
<keyword evidence="1" id="KW-0548">Nucleotidyltransferase</keyword>
<gene>
    <name evidence="1" type="primary">AVEN_125916_1</name>
    <name evidence="1" type="ORF">TNIN_327371</name>
</gene>
<dbReference type="PANTHER" id="PTHR47331:SF1">
    <property type="entry name" value="GAG-LIKE PROTEIN"/>
    <property type="match status" value="1"/>
</dbReference>
<reference evidence="1" key="1">
    <citation type="submission" date="2020-08" db="EMBL/GenBank/DDBJ databases">
        <title>Multicomponent nature underlies the extraordinary mechanical properties of spider dragline silk.</title>
        <authorList>
            <person name="Kono N."/>
            <person name="Nakamura H."/>
            <person name="Mori M."/>
            <person name="Yoshida Y."/>
            <person name="Ohtoshi R."/>
            <person name="Malay A.D."/>
            <person name="Moran D.A.P."/>
            <person name="Tomita M."/>
            <person name="Numata K."/>
            <person name="Arakawa K."/>
        </authorList>
    </citation>
    <scope>NUCLEOTIDE SEQUENCE</scope>
</reference>
<proteinExistence type="predicted"/>
<dbReference type="PANTHER" id="PTHR47331">
    <property type="entry name" value="PHD-TYPE DOMAIN-CONTAINING PROTEIN"/>
    <property type="match status" value="1"/>
</dbReference>
<keyword evidence="1" id="KW-0808">Transferase</keyword>
<name>A0A8X6X317_9ARAC</name>
<dbReference type="EMBL" id="BMAV01005177">
    <property type="protein sequence ID" value="GFY45995.1"/>
    <property type="molecule type" value="Genomic_DNA"/>
</dbReference>
<evidence type="ECO:0000313" key="1">
    <source>
        <dbReference type="EMBL" id="GFY45995.1"/>
    </source>
</evidence>
<evidence type="ECO:0000313" key="2">
    <source>
        <dbReference type="Proteomes" id="UP000886998"/>
    </source>
</evidence>
<protein>
    <submittedName>
        <fullName evidence="1">Reverse transcriptase domain-containing protein</fullName>
    </submittedName>
</protein>
<accession>A0A8X6X317</accession>
<dbReference type="OrthoDB" id="5989194at2759"/>